<dbReference type="EMBL" id="WUUL01000001">
    <property type="protein sequence ID" value="MXQ52547.1"/>
    <property type="molecule type" value="Genomic_DNA"/>
</dbReference>
<dbReference type="PROSITE" id="PS51186">
    <property type="entry name" value="GNAT"/>
    <property type="match status" value="1"/>
</dbReference>
<dbReference type="CDD" id="cd04301">
    <property type="entry name" value="NAT_SF"/>
    <property type="match status" value="1"/>
</dbReference>
<keyword evidence="2" id="KW-0012">Acyltransferase</keyword>
<sequence>MPGFQLIHQLQEEQTLQLHELYSRQWWTRARTLEDVKKILASSDLLFAYWDDEVKKLAAFARVLTDHVYRAMIFDVIVDEQFRGIGLGKQLMKDIIENTAHIERVELYCNDDKVLFYEKLGFSLLPDTRLMRKTQ</sequence>
<organism evidence="4 5">
    <name type="scientific">Shimazuella alba</name>
    <dbReference type="NCBI Taxonomy" id="2690964"/>
    <lineage>
        <taxon>Bacteria</taxon>
        <taxon>Bacillati</taxon>
        <taxon>Bacillota</taxon>
        <taxon>Bacilli</taxon>
        <taxon>Bacillales</taxon>
        <taxon>Thermoactinomycetaceae</taxon>
        <taxon>Shimazuella</taxon>
    </lineage>
</organism>
<evidence type="ECO:0000313" key="4">
    <source>
        <dbReference type="EMBL" id="MXQ52547.1"/>
    </source>
</evidence>
<gene>
    <name evidence="4" type="ORF">GSM42_02010</name>
</gene>
<keyword evidence="5" id="KW-1185">Reference proteome</keyword>
<dbReference type="GO" id="GO:0008080">
    <property type="term" value="F:N-acetyltransferase activity"/>
    <property type="evidence" value="ECO:0007669"/>
    <property type="project" value="InterPro"/>
</dbReference>
<accession>A0A6I4VM86</accession>
<dbReference type="AlphaFoldDB" id="A0A6I4VM86"/>
<dbReference type="InterPro" id="IPR000182">
    <property type="entry name" value="GNAT_dom"/>
</dbReference>
<dbReference type="PANTHER" id="PTHR43626">
    <property type="entry name" value="ACYL-COA N-ACYLTRANSFERASE"/>
    <property type="match status" value="1"/>
</dbReference>
<name>A0A6I4VM86_9BACL</name>
<dbReference type="Gene3D" id="3.40.630.30">
    <property type="match status" value="1"/>
</dbReference>
<comment type="caution">
    <text evidence="4">The sequence shown here is derived from an EMBL/GenBank/DDBJ whole genome shotgun (WGS) entry which is preliminary data.</text>
</comment>
<dbReference type="InterPro" id="IPR016181">
    <property type="entry name" value="Acyl_CoA_acyltransferase"/>
</dbReference>
<dbReference type="GO" id="GO:0005737">
    <property type="term" value="C:cytoplasm"/>
    <property type="evidence" value="ECO:0007669"/>
    <property type="project" value="TreeGrafter"/>
</dbReference>
<evidence type="ECO:0000259" key="3">
    <source>
        <dbReference type="PROSITE" id="PS51186"/>
    </source>
</evidence>
<evidence type="ECO:0000313" key="5">
    <source>
        <dbReference type="Proteomes" id="UP000430692"/>
    </source>
</evidence>
<evidence type="ECO:0000256" key="2">
    <source>
        <dbReference type="ARBA" id="ARBA00023315"/>
    </source>
</evidence>
<feature type="domain" description="N-acetyltransferase" evidence="3">
    <location>
        <begin position="5"/>
        <end position="135"/>
    </location>
</feature>
<dbReference type="SUPFAM" id="SSF55729">
    <property type="entry name" value="Acyl-CoA N-acyltransferases (Nat)"/>
    <property type="match status" value="1"/>
</dbReference>
<dbReference type="InterPro" id="IPR045039">
    <property type="entry name" value="NSI-like"/>
</dbReference>
<proteinExistence type="predicted"/>
<protein>
    <submittedName>
        <fullName evidence="4">GNAT family N-acetyltransferase</fullName>
    </submittedName>
</protein>
<keyword evidence="1 4" id="KW-0808">Transferase</keyword>
<dbReference type="Pfam" id="PF00583">
    <property type="entry name" value="Acetyltransf_1"/>
    <property type="match status" value="1"/>
</dbReference>
<dbReference type="Proteomes" id="UP000430692">
    <property type="component" value="Unassembled WGS sequence"/>
</dbReference>
<dbReference type="RefSeq" id="WP_160799558.1">
    <property type="nucleotide sequence ID" value="NZ_WUUL01000001.1"/>
</dbReference>
<reference evidence="4 5" key="1">
    <citation type="submission" date="2019-12" db="EMBL/GenBank/DDBJ databases">
        <title>Whole-genome analyses of novel actinobacteria.</title>
        <authorList>
            <person name="Sahin N."/>
            <person name="Saygin H."/>
        </authorList>
    </citation>
    <scope>NUCLEOTIDE SEQUENCE [LARGE SCALE GENOMIC DNA]</scope>
    <source>
        <strain evidence="4 5">KC615</strain>
    </source>
</reference>
<dbReference type="PANTHER" id="PTHR43626:SF4">
    <property type="entry name" value="GCN5-RELATED N-ACETYLTRANSFERASE 2, CHLOROPLASTIC"/>
    <property type="match status" value="1"/>
</dbReference>
<evidence type="ECO:0000256" key="1">
    <source>
        <dbReference type="ARBA" id="ARBA00022679"/>
    </source>
</evidence>